<feature type="domain" description="HTH cro/C1-type" evidence="1">
    <location>
        <begin position="6"/>
        <end position="60"/>
    </location>
</feature>
<sequence>MFAEKIRQLREDKQLLQRQISAALEIDNALYCKIERGDRVARREQVSKLAELLGADQEELLKLWLADKVYDIVGEEDGANDVLNIVAESIVEYKRSKPL</sequence>
<name>A0A5J4RF10_9ZZZZ</name>
<dbReference type="CDD" id="cd00093">
    <property type="entry name" value="HTH_XRE"/>
    <property type="match status" value="1"/>
</dbReference>
<dbReference type="AlphaFoldDB" id="A0A5J4RF10"/>
<gene>
    <name evidence="2" type="ORF">EZS27_019231</name>
</gene>
<reference evidence="2" key="1">
    <citation type="submission" date="2019-03" db="EMBL/GenBank/DDBJ databases">
        <title>Single cell metagenomics reveals metabolic interactions within the superorganism composed of flagellate Streblomastix strix and complex community of Bacteroidetes bacteria on its surface.</title>
        <authorList>
            <person name="Treitli S.C."/>
            <person name="Kolisko M."/>
            <person name="Husnik F."/>
            <person name="Keeling P."/>
            <person name="Hampl V."/>
        </authorList>
    </citation>
    <scope>NUCLEOTIDE SEQUENCE</scope>
    <source>
        <strain evidence="2">STM</strain>
    </source>
</reference>
<dbReference type="SMART" id="SM00530">
    <property type="entry name" value="HTH_XRE"/>
    <property type="match status" value="1"/>
</dbReference>
<organism evidence="2">
    <name type="scientific">termite gut metagenome</name>
    <dbReference type="NCBI Taxonomy" id="433724"/>
    <lineage>
        <taxon>unclassified sequences</taxon>
        <taxon>metagenomes</taxon>
        <taxon>organismal metagenomes</taxon>
    </lineage>
</organism>
<comment type="caution">
    <text evidence="2">The sequence shown here is derived from an EMBL/GenBank/DDBJ whole genome shotgun (WGS) entry which is preliminary data.</text>
</comment>
<dbReference type="InterPro" id="IPR010982">
    <property type="entry name" value="Lambda_DNA-bd_dom_sf"/>
</dbReference>
<dbReference type="InterPro" id="IPR001387">
    <property type="entry name" value="Cro/C1-type_HTH"/>
</dbReference>
<evidence type="ECO:0000259" key="1">
    <source>
        <dbReference type="PROSITE" id="PS50943"/>
    </source>
</evidence>
<protein>
    <recommendedName>
        <fullName evidence="1">HTH cro/C1-type domain-containing protein</fullName>
    </recommendedName>
</protein>
<dbReference type="Pfam" id="PF13560">
    <property type="entry name" value="HTH_31"/>
    <property type="match status" value="1"/>
</dbReference>
<dbReference type="PROSITE" id="PS50943">
    <property type="entry name" value="HTH_CROC1"/>
    <property type="match status" value="1"/>
</dbReference>
<dbReference type="SUPFAM" id="SSF47413">
    <property type="entry name" value="lambda repressor-like DNA-binding domains"/>
    <property type="match status" value="1"/>
</dbReference>
<dbReference type="EMBL" id="SNRY01001266">
    <property type="protein sequence ID" value="KAA6332239.1"/>
    <property type="molecule type" value="Genomic_DNA"/>
</dbReference>
<evidence type="ECO:0000313" key="2">
    <source>
        <dbReference type="EMBL" id="KAA6332239.1"/>
    </source>
</evidence>
<dbReference type="Gene3D" id="1.10.260.40">
    <property type="entry name" value="lambda repressor-like DNA-binding domains"/>
    <property type="match status" value="1"/>
</dbReference>
<accession>A0A5J4RF10</accession>
<proteinExistence type="predicted"/>
<dbReference type="GO" id="GO:0003677">
    <property type="term" value="F:DNA binding"/>
    <property type="evidence" value="ECO:0007669"/>
    <property type="project" value="InterPro"/>
</dbReference>